<feature type="transmembrane region" description="Helical" evidence="2">
    <location>
        <begin position="32"/>
        <end position="52"/>
    </location>
</feature>
<gene>
    <name evidence="3" type="ORF">E0H50_04545</name>
</gene>
<dbReference type="OrthoDB" id="3830967at2"/>
<feature type="compositionally biased region" description="Polar residues" evidence="1">
    <location>
        <begin position="1"/>
        <end position="11"/>
    </location>
</feature>
<organism evidence="3 4">
    <name type="scientific">Kribbella sindirgiensis</name>
    <dbReference type="NCBI Taxonomy" id="1124744"/>
    <lineage>
        <taxon>Bacteria</taxon>
        <taxon>Bacillati</taxon>
        <taxon>Actinomycetota</taxon>
        <taxon>Actinomycetes</taxon>
        <taxon>Propionibacteriales</taxon>
        <taxon>Kribbellaceae</taxon>
        <taxon>Kribbella</taxon>
    </lineage>
</organism>
<evidence type="ECO:0000256" key="2">
    <source>
        <dbReference type="SAM" id="Phobius"/>
    </source>
</evidence>
<feature type="compositionally biased region" description="Basic and acidic residues" evidence="1">
    <location>
        <begin position="12"/>
        <end position="28"/>
    </location>
</feature>
<keyword evidence="2" id="KW-0812">Transmembrane</keyword>
<evidence type="ECO:0000256" key="1">
    <source>
        <dbReference type="SAM" id="MobiDB-lite"/>
    </source>
</evidence>
<keyword evidence="4" id="KW-1185">Reference proteome</keyword>
<accession>A0A4R0J1J0</accession>
<dbReference type="AlphaFoldDB" id="A0A4R0J1J0"/>
<name>A0A4R0J1J0_9ACTN</name>
<sequence>MDQSKTVTPARNQDEPPDGGRDDRDPWHKHPALIATIPVVGALIGSALTIVLGQADVLPTAINPAPPQTTVLSTTTATATTTATSTVTETVTETPTAQITDPGSSSTPPTLSPGTLAITIQMGSYGKIGPGEYRAGALPTTRAQVLDETGHYPSTGCYPTWVLKRGSVVIRTVRSGSCGESFTMASDSLEVRGVYHLTVSVVTEAGAKGTETTDFKVS</sequence>
<feature type="region of interest" description="Disordered" evidence="1">
    <location>
        <begin position="1"/>
        <end position="28"/>
    </location>
</feature>
<dbReference type="Proteomes" id="UP000292695">
    <property type="component" value="Unassembled WGS sequence"/>
</dbReference>
<comment type="caution">
    <text evidence="3">The sequence shown here is derived from an EMBL/GenBank/DDBJ whole genome shotgun (WGS) entry which is preliminary data.</text>
</comment>
<keyword evidence="2" id="KW-1133">Transmembrane helix</keyword>
<proteinExistence type="predicted"/>
<keyword evidence="2" id="KW-0472">Membrane</keyword>
<evidence type="ECO:0000313" key="3">
    <source>
        <dbReference type="EMBL" id="TCC39220.1"/>
    </source>
</evidence>
<evidence type="ECO:0000313" key="4">
    <source>
        <dbReference type="Proteomes" id="UP000292695"/>
    </source>
</evidence>
<feature type="region of interest" description="Disordered" evidence="1">
    <location>
        <begin position="83"/>
        <end position="112"/>
    </location>
</feature>
<reference evidence="3 4" key="1">
    <citation type="submission" date="2019-02" db="EMBL/GenBank/DDBJ databases">
        <title>Kribbella capetownensis sp. nov. and Kribbella speibonae sp. nov., isolated from soil.</title>
        <authorList>
            <person name="Curtis S.M."/>
            <person name="Norton I."/>
            <person name="Everest G.J."/>
            <person name="Meyers P.R."/>
        </authorList>
    </citation>
    <scope>NUCLEOTIDE SEQUENCE [LARGE SCALE GENOMIC DNA]</scope>
    <source>
        <strain evidence="3 4">DSM 27082</strain>
    </source>
</reference>
<dbReference type="EMBL" id="SJKA01000002">
    <property type="protein sequence ID" value="TCC39220.1"/>
    <property type="molecule type" value="Genomic_DNA"/>
</dbReference>
<dbReference type="RefSeq" id="WP_131285123.1">
    <property type="nucleotide sequence ID" value="NZ_SJKA01000002.1"/>
</dbReference>
<protein>
    <submittedName>
        <fullName evidence="3">Uncharacterized protein</fullName>
    </submittedName>
</protein>